<dbReference type="PANTHER" id="PTHR45648">
    <property type="entry name" value="GDSL LIPASE/ACYLHYDROLASE FAMILY PROTEIN (AFU_ORTHOLOGUE AFUA_4G14700)"/>
    <property type="match status" value="1"/>
</dbReference>
<dbReference type="OrthoDB" id="1600564at2759"/>
<dbReference type="Proteomes" id="UP000324897">
    <property type="component" value="Chromosome 3"/>
</dbReference>
<dbReference type="Gramene" id="TVU11182">
    <property type="protein sequence ID" value="TVU11182"/>
    <property type="gene ID" value="EJB05_44751"/>
</dbReference>
<proteinExistence type="inferred from homology"/>
<evidence type="ECO:0000256" key="1">
    <source>
        <dbReference type="ARBA" id="ARBA00008668"/>
    </source>
</evidence>
<keyword evidence="7" id="KW-1185">Reference proteome</keyword>
<dbReference type="EMBL" id="RWGY01000039">
    <property type="protein sequence ID" value="TVU11170.1"/>
    <property type="molecule type" value="Genomic_DNA"/>
</dbReference>
<evidence type="ECO:0000256" key="3">
    <source>
        <dbReference type="ARBA" id="ARBA00022963"/>
    </source>
</evidence>
<sequence>MGHRSGIIEALVMCLVMSVQLLCATAGVRPPAIYVFGDSTLDIGNNDYLPGPDVPRANKRFYGVDFPGSVPTGRFSNGYNIADFIAMNMGFTRSPPPYLSLAQRTGLLVRSSLSTGVSYASAGAGILDSTHAGTNIPLSKQVKYFGATKSHMVAKRGSGAVNHLLSKSVFLISVGSNDLFVFAESSQNKLDAVHESDDVAALYSSLISNYSATINELYALGARRFAIINVGMLGCVPAARLFAANASCLDSLNKLASDFDDALQSMIAGVAAKLPGLAYSLADFYGFTETVFSDPGAVGYTDISGACCGAGELSAEEDCLPTSTLCANRDQHAFWDRVHPSQHAANLTAMNFYHSRPGRWTMPTDFKGLAEAS</sequence>
<feature type="signal peptide" evidence="4">
    <location>
        <begin position="1"/>
        <end position="27"/>
    </location>
</feature>
<protein>
    <recommendedName>
        <fullName evidence="8">GDSL esterase/lipase</fullName>
    </recommendedName>
</protein>
<comment type="similarity">
    <text evidence="1">Belongs to the 'GDSL' lipolytic enzyme family.</text>
</comment>
<reference evidence="5 7" key="1">
    <citation type="journal article" date="2019" name="Sci. Rep.">
        <title>A high-quality genome of Eragrostis curvula grass provides insights into Poaceae evolution and supports new strategies to enhance forage quality.</title>
        <authorList>
            <person name="Carballo J."/>
            <person name="Santos B.A.C.M."/>
            <person name="Zappacosta D."/>
            <person name="Garbus I."/>
            <person name="Selva J.P."/>
            <person name="Gallo C.A."/>
            <person name="Diaz A."/>
            <person name="Albertini E."/>
            <person name="Caccamo M."/>
            <person name="Echenique V."/>
        </authorList>
    </citation>
    <scope>NUCLEOTIDE SEQUENCE [LARGE SCALE GENOMIC DNA]</scope>
    <source>
        <strain evidence="7">cv. Victoria</strain>
        <tissue evidence="5">Leaf</tissue>
    </source>
</reference>
<dbReference type="EMBL" id="RWGY01000039">
    <property type="protein sequence ID" value="TVU11182.1"/>
    <property type="molecule type" value="Genomic_DNA"/>
</dbReference>
<keyword evidence="3" id="KW-0442">Lipid degradation</keyword>
<comment type="caution">
    <text evidence="5">The sequence shown here is derived from an EMBL/GenBank/DDBJ whole genome shotgun (WGS) entry which is preliminary data.</text>
</comment>
<evidence type="ECO:0000313" key="5">
    <source>
        <dbReference type="EMBL" id="TVU11170.1"/>
    </source>
</evidence>
<evidence type="ECO:0000313" key="7">
    <source>
        <dbReference type="Proteomes" id="UP000324897"/>
    </source>
</evidence>
<dbReference type="PANTHER" id="PTHR45648:SF67">
    <property type="entry name" value="GDSL ESTERASE_LIPASE"/>
    <property type="match status" value="1"/>
</dbReference>
<dbReference type="InterPro" id="IPR001087">
    <property type="entry name" value="GDSL"/>
</dbReference>
<dbReference type="InterPro" id="IPR035669">
    <property type="entry name" value="SGNH_plant_lipase-like"/>
</dbReference>
<evidence type="ECO:0000313" key="6">
    <source>
        <dbReference type="EMBL" id="TVU11182.1"/>
    </source>
</evidence>
<dbReference type="InterPro" id="IPR051058">
    <property type="entry name" value="GDSL_Est/Lipase"/>
</dbReference>
<evidence type="ECO:0000256" key="4">
    <source>
        <dbReference type="SAM" id="SignalP"/>
    </source>
</evidence>
<dbReference type="Gramene" id="TVU11170">
    <property type="protein sequence ID" value="TVU11170"/>
    <property type="gene ID" value="EJB05_44739"/>
</dbReference>
<dbReference type="CDD" id="cd01837">
    <property type="entry name" value="SGNH_plant_lipase_like"/>
    <property type="match status" value="1"/>
</dbReference>
<dbReference type="AlphaFoldDB" id="A0A5J9TIJ8"/>
<organism evidence="5 7">
    <name type="scientific">Eragrostis curvula</name>
    <name type="common">weeping love grass</name>
    <dbReference type="NCBI Taxonomy" id="38414"/>
    <lineage>
        <taxon>Eukaryota</taxon>
        <taxon>Viridiplantae</taxon>
        <taxon>Streptophyta</taxon>
        <taxon>Embryophyta</taxon>
        <taxon>Tracheophyta</taxon>
        <taxon>Spermatophyta</taxon>
        <taxon>Magnoliopsida</taxon>
        <taxon>Liliopsida</taxon>
        <taxon>Poales</taxon>
        <taxon>Poaceae</taxon>
        <taxon>PACMAD clade</taxon>
        <taxon>Chloridoideae</taxon>
        <taxon>Eragrostideae</taxon>
        <taxon>Eragrostidinae</taxon>
        <taxon>Eragrostis</taxon>
    </lineage>
</organism>
<dbReference type="InterPro" id="IPR036514">
    <property type="entry name" value="SGNH_hydro_sf"/>
</dbReference>
<gene>
    <name evidence="5" type="ORF">EJB05_44739</name>
    <name evidence="6" type="ORF">EJB05_44751</name>
</gene>
<keyword evidence="4" id="KW-0732">Signal</keyword>
<feature type="chain" id="PRO_5036146000" description="GDSL esterase/lipase" evidence="4">
    <location>
        <begin position="28"/>
        <end position="373"/>
    </location>
</feature>
<accession>A0A5J9TIJ8</accession>
<name>A0A5J9TIJ8_9POAL</name>
<keyword evidence="3" id="KW-0443">Lipid metabolism</keyword>
<keyword evidence="2" id="KW-0378">Hydrolase</keyword>
<evidence type="ECO:0000256" key="2">
    <source>
        <dbReference type="ARBA" id="ARBA00022801"/>
    </source>
</evidence>
<evidence type="ECO:0008006" key="8">
    <source>
        <dbReference type="Google" id="ProtNLM"/>
    </source>
</evidence>
<dbReference type="Pfam" id="PF00657">
    <property type="entry name" value="Lipase_GDSL"/>
    <property type="match status" value="1"/>
</dbReference>
<dbReference type="Gene3D" id="3.40.50.1110">
    <property type="entry name" value="SGNH hydrolase"/>
    <property type="match status" value="1"/>
</dbReference>
<dbReference type="GO" id="GO:0016042">
    <property type="term" value="P:lipid catabolic process"/>
    <property type="evidence" value="ECO:0007669"/>
    <property type="project" value="UniProtKB-KW"/>
</dbReference>
<dbReference type="GO" id="GO:0016788">
    <property type="term" value="F:hydrolase activity, acting on ester bonds"/>
    <property type="evidence" value="ECO:0007669"/>
    <property type="project" value="InterPro"/>
</dbReference>